<reference evidence="3" key="1">
    <citation type="submission" date="2019-01" db="EMBL/GenBank/DDBJ databases">
        <title>Draft genomes of a novel of Sporanaerobacter strains.</title>
        <authorList>
            <person name="Ma S."/>
        </authorList>
    </citation>
    <scope>NUCLEOTIDE SEQUENCE [LARGE SCALE GENOMIC DNA]</scope>
    <source>
        <strain evidence="3">NJN-17</strain>
    </source>
</reference>
<proteinExistence type="predicted"/>
<name>A0A410QEB0_9FIRM</name>
<evidence type="ECO:0000256" key="1">
    <source>
        <dbReference type="SAM" id="Phobius"/>
    </source>
</evidence>
<protein>
    <submittedName>
        <fullName evidence="2">Uncharacterized protein</fullName>
    </submittedName>
</protein>
<feature type="transmembrane region" description="Helical" evidence="1">
    <location>
        <begin position="149"/>
        <end position="169"/>
    </location>
</feature>
<dbReference type="AlphaFoldDB" id="A0A410QEB0"/>
<dbReference type="Proteomes" id="UP000287969">
    <property type="component" value="Chromosome"/>
</dbReference>
<feature type="transmembrane region" description="Helical" evidence="1">
    <location>
        <begin position="6"/>
        <end position="35"/>
    </location>
</feature>
<organism evidence="2 3">
    <name type="scientific">Acidilutibacter cellobiosedens</name>
    <dbReference type="NCBI Taxonomy" id="2507161"/>
    <lineage>
        <taxon>Bacteria</taxon>
        <taxon>Bacillati</taxon>
        <taxon>Bacillota</taxon>
        <taxon>Tissierellia</taxon>
        <taxon>Tissierellales</taxon>
        <taxon>Acidilutibacteraceae</taxon>
        <taxon>Acidilutibacter</taxon>
    </lineage>
</organism>
<keyword evidence="1" id="KW-0472">Membrane</keyword>
<gene>
    <name evidence="2" type="ORF">EQM13_11930</name>
</gene>
<evidence type="ECO:0000313" key="3">
    <source>
        <dbReference type="Proteomes" id="UP000287969"/>
    </source>
</evidence>
<feature type="transmembrane region" description="Helical" evidence="1">
    <location>
        <begin position="181"/>
        <end position="200"/>
    </location>
</feature>
<evidence type="ECO:0000313" key="2">
    <source>
        <dbReference type="EMBL" id="QAT62244.1"/>
    </source>
</evidence>
<keyword evidence="1" id="KW-1133">Transmembrane helix</keyword>
<keyword evidence="1" id="KW-0812">Transmembrane</keyword>
<keyword evidence="3" id="KW-1185">Reference proteome</keyword>
<sequence length="204" mass="23364">MIRLMIVAHSILANVFVSFVNLVMKIISICAISYIGRIFMILSLFTEVFTNKAGNYVFHVKKTDQYYLISEKNINSVGMFQNLLFNSISVAIIIGWLAKLSYWLWVVIGLFMYMGFTVYFNKKILPQLPAIKNEKAKRKKEIKFSKGKVMFEIVVFFAISIGLIISLFYEPLNNSKVDDSIVLLGAVVAIVLGIKHIIYYNHNK</sequence>
<dbReference type="EMBL" id="CP035282">
    <property type="protein sequence ID" value="QAT62244.1"/>
    <property type="molecule type" value="Genomic_DNA"/>
</dbReference>
<feature type="transmembrane region" description="Helical" evidence="1">
    <location>
        <begin position="102"/>
        <end position="120"/>
    </location>
</feature>
<dbReference type="KEGG" id="spoa:EQM13_11930"/>
<accession>A0A410QEB0</accession>